<dbReference type="InterPro" id="IPR027417">
    <property type="entry name" value="P-loop_NTPase"/>
</dbReference>
<evidence type="ECO:0000256" key="3">
    <source>
        <dbReference type="PROSITE-ProRule" id="PRU00221"/>
    </source>
</evidence>
<proteinExistence type="predicted"/>
<dbReference type="PRINTS" id="PR00320">
    <property type="entry name" value="GPROTEINBRPT"/>
</dbReference>
<evidence type="ECO:0000313" key="7">
    <source>
        <dbReference type="Proteomes" id="UP001597483"/>
    </source>
</evidence>
<evidence type="ECO:0000313" key="6">
    <source>
        <dbReference type="EMBL" id="MFD2473652.1"/>
    </source>
</evidence>
<evidence type="ECO:0000256" key="1">
    <source>
        <dbReference type="ARBA" id="ARBA00022574"/>
    </source>
</evidence>
<keyword evidence="4" id="KW-0812">Transmembrane</keyword>
<evidence type="ECO:0000256" key="2">
    <source>
        <dbReference type="ARBA" id="ARBA00022737"/>
    </source>
</evidence>
<organism evidence="6 7">
    <name type="scientific">Amycolatopsis silviterrae</name>
    <dbReference type="NCBI Taxonomy" id="1656914"/>
    <lineage>
        <taxon>Bacteria</taxon>
        <taxon>Bacillati</taxon>
        <taxon>Actinomycetota</taxon>
        <taxon>Actinomycetes</taxon>
        <taxon>Pseudonocardiales</taxon>
        <taxon>Pseudonocardiaceae</taxon>
        <taxon>Amycolatopsis</taxon>
    </lineage>
</organism>
<feature type="repeat" description="WD" evidence="3">
    <location>
        <begin position="801"/>
        <end position="835"/>
    </location>
</feature>
<reference evidence="7" key="1">
    <citation type="journal article" date="2019" name="Int. J. Syst. Evol. Microbiol.">
        <title>The Global Catalogue of Microorganisms (GCM) 10K type strain sequencing project: providing services to taxonomists for standard genome sequencing and annotation.</title>
        <authorList>
            <consortium name="The Broad Institute Genomics Platform"/>
            <consortium name="The Broad Institute Genome Sequencing Center for Infectious Disease"/>
            <person name="Wu L."/>
            <person name="Ma J."/>
        </authorList>
    </citation>
    <scope>NUCLEOTIDE SEQUENCE [LARGE SCALE GENOMIC DNA]</scope>
    <source>
        <strain evidence="7">CGMCC 4.7641</strain>
    </source>
</reference>
<dbReference type="SUPFAM" id="SSF52540">
    <property type="entry name" value="P-loop containing nucleoside triphosphate hydrolases"/>
    <property type="match status" value="1"/>
</dbReference>
<dbReference type="InterPro" id="IPR049052">
    <property type="entry name" value="nSTAND1"/>
</dbReference>
<feature type="repeat" description="WD" evidence="3">
    <location>
        <begin position="969"/>
        <end position="1000"/>
    </location>
</feature>
<dbReference type="PROSITE" id="PS50082">
    <property type="entry name" value="WD_REPEATS_2"/>
    <property type="match status" value="11"/>
</dbReference>
<dbReference type="SUPFAM" id="SSF50978">
    <property type="entry name" value="WD40 repeat-like"/>
    <property type="match status" value="2"/>
</dbReference>
<dbReference type="Pfam" id="PF00400">
    <property type="entry name" value="WD40"/>
    <property type="match status" value="12"/>
</dbReference>
<keyword evidence="7" id="KW-1185">Reference proteome</keyword>
<feature type="repeat" description="WD" evidence="3">
    <location>
        <begin position="1010"/>
        <end position="1041"/>
    </location>
</feature>
<keyword evidence="4" id="KW-1133">Transmembrane helix</keyword>
<dbReference type="Pfam" id="PF20703">
    <property type="entry name" value="nSTAND1"/>
    <property type="match status" value="1"/>
</dbReference>
<keyword evidence="4" id="KW-0472">Membrane</keyword>
<dbReference type="SMART" id="SM00320">
    <property type="entry name" value="WD40"/>
    <property type="match status" value="14"/>
</dbReference>
<evidence type="ECO:0000259" key="5">
    <source>
        <dbReference type="Pfam" id="PF20703"/>
    </source>
</evidence>
<dbReference type="InterPro" id="IPR001680">
    <property type="entry name" value="WD40_rpt"/>
</dbReference>
<feature type="transmembrane region" description="Helical" evidence="4">
    <location>
        <begin position="547"/>
        <end position="568"/>
    </location>
</feature>
<feature type="repeat" description="WD" evidence="3">
    <location>
        <begin position="843"/>
        <end position="873"/>
    </location>
</feature>
<dbReference type="PROSITE" id="PS50294">
    <property type="entry name" value="WD_REPEATS_REGION"/>
    <property type="match status" value="11"/>
</dbReference>
<feature type="repeat" description="WD" evidence="3">
    <location>
        <begin position="717"/>
        <end position="748"/>
    </location>
</feature>
<dbReference type="Gene3D" id="3.40.50.300">
    <property type="entry name" value="P-loop containing nucleotide triphosphate hydrolases"/>
    <property type="match status" value="1"/>
</dbReference>
<comment type="caution">
    <text evidence="6">The sequence shown here is derived from an EMBL/GenBank/DDBJ whole genome shotgun (WGS) entry which is preliminary data.</text>
</comment>
<dbReference type="InterPro" id="IPR036322">
    <property type="entry name" value="WD40_repeat_dom_sf"/>
</dbReference>
<feature type="repeat" description="WD" evidence="3">
    <location>
        <begin position="1137"/>
        <end position="1168"/>
    </location>
</feature>
<dbReference type="InterPro" id="IPR015943">
    <property type="entry name" value="WD40/YVTN_repeat-like_dom_sf"/>
</dbReference>
<feature type="repeat" description="WD" evidence="3">
    <location>
        <begin position="675"/>
        <end position="706"/>
    </location>
</feature>
<feature type="domain" description="Novel STAND NTPase 1" evidence="5">
    <location>
        <begin position="106"/>
        <end position="479"/>
    </location>
</feature>
<evidence type="ECO:0000256" key="4">
    <source>
        <dbReference type="SAM" id="Phobius"/>
    </source>
</evidence>
<accession>A0ABW5HKK4</accession>
<protein>
    <submittedName>
        <fullName evidence="6">AAA family ATPase</fullName>
    </submittedName>
</protein>
<dbReference type="PANTHER" id="PTHR19879:SF9">
    <property type="entry name" value="TRANSCRIPTION INITIATION FACTOR TFIID SUBUNIT 5"/>
    <property type="match status" value="1"/>
</dbReference>
<keyword evidence="1 3" id="KW-0853">WD repeat</keyword>
<dbReference type="Proteomes" id="UP001597483">
    <property type="component" value="Unassembled WGS sequence"/>
</dbReference>
<dbReference type="RefSeq" id="WP_378312301.1">
    <property type="nucleotide sequence ID" value="NZ_JBHUKS010000033.1"/>
</dbReference>
<feature type="repeat" description="WD" evidence="3">
    <location>
        <begin position="885"/>
        <end position="917"/>
    </location>
</feature>
<sequence length="1242" mass="132792">MPRRERPLDPGGDALSRFAQGLRDLREKAGNPTYRELARRAHYAAGTLSEAAGGRKLPTLPVTLAYVRACSGDVSAWEKIWHSLAAELAAEAAASSGEQDSADDAPYVGLRAFRAEDADRFFGRERVLEELADKLSRRQFLAVFGPSGAGKSSLLRAGFVPRRADSTTVLFTPGLHPFEECALRLAPLLSTTAAQILDELTSAPGNLRLLFRQAGHDRAALVVIDQFEELFTLCSDPAERAAFLDALLDAATTGAAEVVIGVRADFYPRCAEHRGLAEAVSEEHLLLRPMSPGELRDAIVKPATRAGLSVESALVTELVAEAHSEPGVLPLLSHVLLETWHHRQGVALTLAAYDRTGRLEHALTRTAESVYSSLDAAQRLVLRHVLLRLTALGDGTADTRRRVPLPELTADPDHVAVLDELIDARLVTVDRDTVELAHEALIRQWPRLRDWLADDREGLEIRRQLTLAAAAWEALGRDTGSLYRGRRLELALAWSARDGGVPIRGAPNLAWNEHGTAQLNDLEREFLAASARERDRERLAKRRRMRIALTSLSAALVVVLALATIALVQAGQARRQRDQALADKLVSAARAQLLADPELSVLLARRALEIAPSAQGESALAQAMADSHVRGAWQTEQGQSIGVAFSPDGKWLASAGHDHTVRIRAVADDRAPLVLRGHADRVLDVAFSPDSSKLASTSQDGTVRIWRTDGTGVPTVLRGPKTYVHAVSWHPDGHRLATGSEDGAVRIWRSDGTGEPVVLTRHPSRALTVAFSPDGTRLASGSGDSTVRVLDTATGATVTTLTGHTSSVEDLAFGPDGQRIVSGSTDGTMRVWRIDGTAAPIVFSDHQDTVETVAFSHDGRHVVSGGNDRTARIRRASGGGDPVVLRGNGGPIWGVAFSPDDRMVATGGDEGVVRLWESAAKPGQHTLAGHNGAVWNTAFSPDGTRVAAACDDGTVRIQQADGRGTPVLLAGHRGAVEAVAYSPDGRWLVSGGDDRTVRIWRADGQPVRTMTGHQGRVWSVAVSPDGTHVVSGSDDRTVRIWPVTGDAAPVVLPTAAGAARDVAYSPDGRRVASGNRGGDAEVWNLADSGRPAVLPTGHEGVVWSIAFSPDGADLAGASNDGAVRIWHASGDPAPMVLTGHEGLVWNLAFSPDGQRIATAGNDHTVRVWRRAPAVDPITFTGKGASFESASYGPGNLLAAGRNDGTVDVWTCEECVPLDQLLALAAHRVTRDFTPAERQRYLD</sequence>
<dbReference type="InterPro" id="IPR020472">
    <property type="entry name" value="WD40_PAC1"/>
</dbReference>
<gene>
    <name evidence="6" type="ORF">ACFSVL_40060</name>
</gene>
<dbReference type="PANTHER" id="PTHR19879">
    <property type="entry name" value="TRANSCRIPTION INITIATION FACTOR TFIID"/>
    <property type="match status" value="1"/>
</dbReference>
<dbReference type="Gene3D" id="2.130.10.10">
    <property type="entry name" value="YVTN repeat-like/Quinoprotein amine dehydrogenase"/>
    <property type="match status" value="4"/>
</dbReference>
<keyword evidence="2" id="KW-0677">Repeat</keyword>
<feature type="repeat" description="WD" evidence="3">
    <location>
        <begin position="759"/>
        <end position="800"/>
    </location>
</feature>
<name>A0ABW5HKK4_9PSEU</name>
<dbReference type="EMBL" id="JBHUKS010000033">
    <property type="protein sequence ID" value="MFD2473652.1"/>
    <property type="molecule type" value="Genomic_DNA"/>
</dbReference>
<feature type="repeat" description="WD" evidence="3">
    <location>
        <begin position="927"/>
        <end position="957"/>
    </location>
</feature>
<feature type="repeat" description="WD" evidence="3">
    <location>
        <begin position="1095"/>
        <end position="1126"/>
    </location>
</feature>
<dbReference type="CDD" id="cd00200">
    <property type="entry name" value="WD40"/>
    <property type="match status" value="2"/>
</dbReference>